<dbReference type="RefSeq" id="WP_319927344.1">
    <property type="nucleotide sequence ID" value="NZ_VCDP01000067.1"/>
</dbReference>
<reference evidence="2" key="1">
    <citation type="journal article" date="2024" name="Toxins">
        <title>Genome Sequence Analysis of Native Xenorhabdus Strains Isolated from Entomopathogenic Nematodes in Argentina.</title>
        <authorList>
            <person name="Palma L."/>
            <person name="Frizzo L."/>
            <person name="Kaiser S."/>
            <person name="Berry C."/>
            <person name="Caballero P."/>
            <person name="Bode H.B."/>
            <person name="Del Valle E.E."/>
        </authorList>
    </citation>
    <scope>NUCLEOTIDE SEQUENCE [LARGE SCALE GENOMIC DNA]</scope>
    <source>
        <strain evidence="2">Reich</strain>
    </source>
</reference>
<name>A0ABU4SPR3_9GAMM</name>
<evidence type="ECO:0000313" key="1">
    <source>
        <dbReference type="EMBL" id="MDX8000633.1"/>
    </source>
</evidence>
<dbReference type="Proteomes" id="UP001271640">
    <property type="component" value="Unassembled WGS sequence"/>
</dbReference>
<organism evidence="1 2">
    <name type="scientific">Xenorhabdus littoralis</name>
    <dbReference type="NCBI Taxonomy" id="2582835"/>
    <lineage>
        <taxon>Bacteria</taxon>
        <taxon>Pseudomonadati</taxon>
        <taxon>Pseudomonadota</taxon>
        <taxon>Gammaproteobacteria</taxon>
        <taxon>Enterobacterales</taxon>
        <taxon>Morganellaceae</taxon>
        <taxon>Xenorhabdus</taxon>
    </lineage>
</organism>
<comment type="caution">
    <text evidence="1">The sequence shown here is derived from an EMBL/GenBank/DDBJ whole genome shotgun (WGS) entry which is preliminary data.</text>
</comment>
<accession>A0ABU4SPR3</accession>
<proteinExistence type="predicted"/>
<dbReference type="EMBL" id="VCDP01000067">
    <property type="protein sequence ID" value="MDX8000633.1"/>
    <property type="molecule type" value="Genomic_DNA"/>
</dbReference>
<evidence type="ECO:0000313" key="2">
    <source>
        <dbReference type="Proteomes" id="UP001271640"/>
    </source>
</evidence>
<gene>
    <name evidence="1" type="ORF">FE394_15875</name>
</gene>
<keyword evidence="2" id="KW-1185">Reference proteome</keyword>
<protein>
    <submittedName>
        <fullName evidence="1">Uncharacterized protein</fullName>
    </submittedName>
</protein>
<sequence>MSYRDVLNRVGERITVTLIADSGTSATAIINNKSGKRIYFGSGKDDRLKSVVLSYSHSWSREETKIIYEVKTIGQGIDRVFNDNTNLYFDQFGESPFRIKVIGRKM</sequence>